<reference evidence="3" key="1">
    <citation type="journal article" date="2019" name="Int. J. Syst. Evol. Microbiol.">
        <title>The Global Catalogue of Microorganisms (GCM) 10K type strain sequencing project: providing services to taxonomists for standard genome sequencing and annotation.</title>
        <authorList>
            <consortium name="The Broad Institute Genomics Platform"/>
            <consortium name="The Broad Institute Genome Sequencing Center for Infectious Disease"/>
            <person name="Wu L."/>
            <person name="Ma J."/>
        </authorList>
    </citation>
    <scope>NUCLEOTIDE SEQUENCE [LARGE SCALE GENOMIC DNA]</scope>
    <source>
        <strain evidence="3">JCM 16578</strain>
    </source>
</reference>
<evidence type="ECO:0000313" key="3">
    <source>
        <dbReference type="Proteomes" id="UP001501563"/>
    </source>
</evidence>
<dbReference type="Proteomes" id="UP001501563">
    <property type="component" value="Unassembled WGS sequence"/>
</dbReference>
<proteinExistence type="predicted"/>
<sequence length="62" mass="6629">MSDTQNQGAGQNSPAPTSPAPQPEPDVVDIYANPALVGSEKRSETNPPDTKARRPQHDVEHP</sequence>
<feature type="compositionally biased region" description="Basic and acidic residues" evidence="1">
    <location>
        <begin position="39"/>
        <end position="62"/>
    </location>
</feature>
<protein>
    <submittedName>
        <fullName evidence="2">Uncharacterized protein</fullName>
    </submittedName>
</protein>
<comment type="caution">
    <text evidence="2">The sequence shown here is derived from an EMBL/GenBank/DDBJ whole genome shotgun (WGS) entry which is preliminary data.</text>
</comment>
<feature type="region of interest" description="Disordered" evidence="1">
    <location>
        <begin position="1"/>
        <end position="62"/>
    </location>
</feature>
<keyword evidence="3" id="KW-1185">Reference proteome</keyword>
<accession>A0ABP7KQS3</accession>
<gene>
    <name evidence="2" type="ORF">GCM10022207_61080</name>
</gene>
<feature type="compositionally biased region" description="Polar residues" evidence="1">
    <location>
        <begin position="1"/>
        <end position="12"/>
    </location>
</feature>
<organism evidence="2 3">
    <name type="scientific">Streptomyces lannensis</name>
    <dbReference type="NCBI Taxonomy" id="766498"/>
    <lineage>
        <taxon>Bacteria</taxon>
        <taxon>Bacillati</taxon>
        <taxon>Actinomycetota</taxon>
        <taxon>Actinomycetes</taxon>
        <taxon>Kitasatosporales</taxon>
        <taxon>Streptomycetaceae</taxon>
        <taxon>Streptomyces</taxon>
    </lineage>
</organism>
<name>A0ABP7KQS3_9ACTN</name>
<dbReference type="EMBL" id="BAAAZA010000021">
    <property type="protein sequence ID" value="GAA3885520.1"/>
    <property type="molecule type" value="Genomic_DNA"/>
</dbReference>
<evidence type="ECO:0000313" key="2">
    <source>
        <dbReference type="EMBL" id="GAA3885520.1"/>
    </source>
</evidence>
<evidence type="ECO:0000256" key="1">
    <source>
        <dbReference type="SAM" id="MobiDB-lite"/>
    </source>
</evidence>